<feature type="signal peptide" evidence="1">
    <location>
        <begin position="1"/>
        <end position="20"/>
    </location>
</feature>
<evidence type="ECO:0008006" key="4">
    <source>
        <dbReference type="Google" id="ProtNLM"/>
    </source>
</evidence>
<keyword evidence="1" id="KW-0732">Signal</keyword>
<dbReference type="EMBL" id="JAFMPT010000038">
    <property type="protein sequence ID" value="MCC1485632.1"/>
    <property type="molecule type" value="Genomic_DNA"/>
</dbReference>
<dbReference type="RefSeq" id="WP_227478122.1">
    <property type="nucleotide sequence ID" value="NZ_JAFMPT010000038.1"/>
</dbReference>
<keyword evidence="3" id="KW-1185">Reference proteome</keyword>
<sequence>MKIIVSILTFLLLCSCNGQSVYELNKAELEHCHTCKSKDKNPNPNPEWVQNDLSRFKEMVNPISDLKPTVSDYLEVYPELLKRIRNTSSNTIELLDELKLISHDFYGGYTSFNLTILTYENKILYSRLWFEVEEDVFENIYLKEITIPLTCSGANMEYYKVHDKNLAEYTKKYPNFTLEIDIEKYKPDELNAYYNMNQIEDNFGAFQVSDDYAHLANGFIKPLLEQKKYAVLEKLLFGVNPVGRIYSYTALKIALNQGYQPNQEIIKQMEKVKVSGLKFKSGFNSSHSETTDFDFTNKLNFE</sequence>
<proteinExistence type="predicted"/>
<protein>
    <recommendedName>
        <fullName evidence="4">Lipoprotein</fullName>
    </recommendedName>
</protein>
<evidence type="ECO:0000313" key="3">
    <source>
        <dbReference type="Proteomes" id="UP000778797"/>
    </source>
</evidence>
<dbReference type="Proteomes" id="UP000778797">
    <property type="component" value="Unassembled WGS sequence"/>
</dbReference>
<dbReference type="PROSITE" id="PS51257">
    <property type="entry name" value="PROKAR_LIPOPROTEIN"/>
    <property type="match status" value="1"/>
</dbReference>
<evidence type="ECO:0000313" key="2">
    <source>
        <dbReference type="EMBL" id="MCC1485632.1"/>
    </source>
</evidence>
<name>A0ABS8ERZ0_9FLAO</name>
<gene>
    <name evidence="2" type="ORF">J1C55_13610</name>
</gene>
<accession>A0ABS8ERZ0</accession>
<reference evidence="2" key="1">
    <citation type="submission" date="2021-03" db="EMBL/GenBank/DDBJ databases">
        <authorList>
            <person name="Ping X."/>
        </authorList>
    </citation>
    <scope>NUCLEOTIDE SEQUENCE</scope>
    <source>
        <strain evidence="2">E313</strain>
    </source>
</reference>
<comment type="caution">
    <text evidence="2">The sequence shown here is derived from an EMBL/GenBank/DDBJ whole genome shotgun (WGS) entry which is preliminary data.</text>
</comment>
<reference evidence="2" key="2">
    <citation type="submission" date="2021-10" db="EMBL/GenBank/DDBJ databases">
        <title>Genome of Winogradskyella sp. E313.</title>
        <authorList>
            <person name="Zhou Y."/>
        </authorList>
    </citation>
    <scope>NUCLEOTIDE SEQUENCE</scope>
    <source>
        <strain evidence="2">E313</strain>
    </source>
</reference>
<organism evidence="2 3">
    <name type="scientific">Winogradskyella immobilis</name>
    <dbReference type="NCBI Taxonomy" id="2816852"/>
    <lineage>
        <taxon>Bacteria</taxon>
        <taxon>Pseudomonadati</taxon>
        <taxon>Bacteroidota</taxon>
        <taxon>Flavobacteriia</taxon>
        <taxon>Flavobacteriales</taxon>
        <taxon>Flavobacteriaceae</taxon>
        <taxon>Winogradskyella</taxon>
    </lineage>
</organism>
<evidence type="ECO:0000256" key="1">
    <source>
        <dbReference type="SAM" id="SignalP"/>
    </source>
</evidence>
<feature type="chain" id="PRO_5046152143" description="Lipoprotein" evidence="1">
    <location>
        <begin position="21"/>
        <end position="302"/>
    </location>
</feature>